<dbReference type="PANTHER" id="PTHR35004">
    <property type="entry name" value="TRANSPOSASE RV3428C-RELATED"/>
    <property type="match status" value="1"/>
</dbReference>
<evidence type="ECO:0000313" key="5">
    <source>
        <dbReference type="Proteomes" id="UP000624709"/>
    </source>
</evidence>
<proteinExistence type="inferred from homology"/>
<dbReference type="Proteomes" id="UP000624709">
    <property type="component" value="Unassembled WGS sequence"/>
</dbReference>
<comment type="similarity">
    <text evidence="1">Belongs to the transposase IS21/IS408/IS1162 family.</text>
</comment>
<dbReference type="InterPro" id="IPR012337">
    <property type="entry name" value="RNaseH-like_sf"/>
</dbReference>
<keyword evidence="5" id="KW-1185">Reference proteome</keyword>
<gene>
    <name evidence="4" type="ORF">Apa02nite_101360</name>
</gene>
<dbReference type="PANTHER" id="PTHR35004:SF7">
    <property type="entry name" value="INTEGRASE PROTEIN"/>
    <property type="match status" value="1"/>
</dbReference>
<dbReference type="EMBL" id="BOMS01000211">
    <property type="protein sequence ID" value="GIE74028.1"/>
    <property type="molecule type" value="Genomic_DNA"/>
</dbReference>
<dbReference type="InterPro" id="IPR054353">
    <property type="entry name" value="IstA-like_C"/>
</dbReference>
<feature type="region of interest" description="Disordered" evidence="2">
    <location>
        <begin position="399"/>
        <end position="430"/>
    </location>
</feature>
<name>A0ABQ4BTM6_9ACTN</name>
<sequence>MRSGDFGPDVLKSDLSGRSVRVLTLALVRTGETVTKSDREIMEILEAFDLTGCAYSAGQLAGCDPKTVQRYVNLRETGGDPFTRAARPKLIDTFLPKVEELVDRSKAKIRADKVHERLVVMGFAGTERTTRRAVRAAKAAWRAGNRRVYRPWVAEPGLWLQFDWGDGPRVAGRKTSLFCAWLAWSRFRVVIPTWDQTLGTLVACLDATLRRLGGAPAYLLGDNAKTVTVEHVAGVAVRHPQIVAAGRHYGVTVATCEPFDPESKGGVEATVKIAKADLVPTSANLRGEYGSFTDLVAACEAWCEKVNARTHRETSVAPIERLATERSLLHPLPADPHTAALGEERLVNEDQTVRFGSVRYSTPPGHIGERAWCRVVGDHLSITAMTSTGVTEIARHRLSTPGNPSIRDEHYPHHPHLGDGPKPPRPKPRSTAEAAFLELGPGAHDWLVEAAATGATRVRAKMARAVELATILDAGRVDHALGLAAAAGRFGEHDLASILDHLACAGDPAEVVRADETYSAQPGTSSWKQLGA</sequence>
<dbReference type="SUPFAM" id="SSF53098">
    <property type="entry name" value="Ribonuclease H-like"/>
    <property type="match status" value="1"/>
</dbReference>
<dbReference type="PROSITE" id="PS50994">
    <property type="entry name" value="INTEGRASE"/>
    <property type="match status" value="1"/>
</dbReference>
<feature type="compositionally biased region" description="Basic and acidic residues" evidence="2">
    <location>
        <begin position="406"/>
        <end position="419"/>
    </location>
</feature>
<protein>
    <recommendedName>
        <fullName evidence="3">Integrase catalytic domain-containing protein</fullName>
    </recommendedName>
</protein>
<evidence type="ECO:0000256" key="2">
    <source>
        <dbReference type="SAM" id="MobiDB-lite"/>
    </source>
</evidence>
<organism evidence="4 5">
    <name type="scientific">Actinoplanes palleronii</name>
    <dbReference type="NCBI Taxonomy" id="113570"/>
    <lineage>
        <taxon>Bacteria</taxon>
        <taxon>Bacillati</taxon>
        <taxon>Actinomycetota</taxon>
        <taxon>Actinomycetes</taxon>
        <taxon>Micromonosporales</taxon>
        <taxon>Micromonosporaceae</taxon>
        <taxon>Actinoplanes</taxon>
    </lineage>
</organism>
<accession>A0ABQ4BTM6</accession>
<evidence type="ECO:0000256" key="1">
    <source>
        <dbReference type="ARBA" id="ARBA00009277"/>
    </source>
</evidence>
<dbReference type="Pfam" id="PF22483">
    <property type="entry name" value="Mu-transpos_C_2"/>
    <property type="match status" value="1"/>
</dbReference>
<comment type="caution">
    <text evidence="4">The sequence shown here is derived from an EMBL/GenBank/DDBJ whole genome shotgun (WGS) entry which is preliminary data.</text>
</comment>
<evidence type="ECO:0000313" key="4">
    <source>
        <dbReference type="EMBL" id="GIE74028.1"/>
    </source>
</evidence>
<dbReference type="InterPro" id="IPR001584">
    <property type="entry name" value="Integrase_cat-core"/>
</dbReference>
<dbReference type="NCBIfam" id="NF033546">
    <property type="entry name" value="transpos_IS21"/>
    <property type="match status" value="1"/>
</dbReference>
<evidence type="ECO:0000259" key="3">
    <source>
        <dbReference type="PROSITE" id="PS50994"/>
    </source>
</evidence>
<reference evidence="4 5" key="1">
    <citation type="submission" date="2021-01" db="EMBL/GenBank/DDBJ databases">
        <title>Whole genome shotgun sequence of Actinoplanes palleronii NBRC 14916.</title>
        <authorList>
            <person name="Komaki H."/>
            <person name="Tamura T."/>
        </authorList>
    </citation>
    <scope>NUCLEOTIDE SEQUENCE [LARGE SCALE GENOMIC DNA]</scope>
    <source>
        <strain evidence="4 5">NBRC 14916</strain>
    </source>
</reference>
<dbReference type="InterPro" id="IPR036397">
    <property type="entry name" value="RNaseH_sf"/>
</dbReference>
<feature type="domain" description="Integrase catalytic" evidence="3">
    <location>
        <begin position="147"/>
        <end position="326"/>
    </location>
</feature>
<dbReference type="Gene3D" id="3.30.420.10">
    <property type="entry name" value="Ribonuclease H-like superfamily/Ribonuclease H"/>
    <property type="match status" value="1"/>
</dbReference>